<feature type="region of interest" description="Disordered" evidence="14">
    <location>
        <begin position="1"/>
        <end position="30"/>
    </location>
</feature>
<evidence type="ECO:0000313" key="18">
    <source>
        <dbReference type="Proteomes" id="UP000316747"/>
    </source>
</evidence>
<protein>
    <recommendedName>
        <fullName evidence="4">succinate dehydrogenase</fullName>
        <ecNumber evidence="4">1.3.5.1</ecNumber>
    </recommendedName>
</protein>
<comment type="similarity">
    <text evidence="3">Belongs to the FAD-dependent oxidoreductase 2 family. FRD/SDH subfamily.</text>
</comment>
<evidence type="ECO:0000256" key="14">
    <source>
        <dbReference type="SAM" id="MobiDB-lite"/>
    </source>
</evidence>
<comment type="cofactor">
    <cofactor evidence="1">
        <name>FAD</name>
        <dbReference type="ChEBI" id="CHEBI:57692"/>
    </cofactor>
</comment>
<dbReference type="GO" id="GO:0009061">
    <property type="term" value="P:anaerobic respiration"/>
    <property type="evidence" value="ECO:0007669"/>
    <property type="project" value="TreeGrafter"/>
</dbReference>
<dbReference type="Pfam" id="PF00890">
    <property type="entry name" value="FAD_binding_2"/>
    <property type="match status" value="1"/>
</dbReference>
<keyword evidence="11" id="KW-0472">Membrane</keyword>
<feature type="active site" description="Proton acceptor" evidence="13">
    <location>
        <position position="370"/>
    </location>
</feature>
<dbReference type="InterPro" id="IPR030664">
    <property type="entry name" value="SdhA/FrdA/AprA"/>
</dbReference>
<evidence type="ECO:0000256" key="10">
    <source>
        <dbReference type="ARBA" id="ARBA00023002"/>
    </source>
</evidence>
<dbReference type="Gene3D" id="1.20.58.100">
    <property type="entry name" value="Fumarate reductase/succinate dehydrogenase flavoprotein-like, C-terminal domain"/>
    <property type="match status" value="1"/>
</dbReference>
<keyword evidence="6" id="KW-1003">Cell membrane</keyword>
<keyword evidence="5" id="KW-0813">Transport</keyword>
<evidence type="ECO:0000256" key="12">
    <source>
        <dbReference type="ARBA" id="ARBA00049220"/>
    </source>
</evidence>
<keyword evidence="10" id="KW-0560">Oxidoreductase</keyword>
<gene>
    <name evidence="17" type="ORF">FBY41_0333</name>
</gene>
<dbReference type="GO" id="GO:0009055">
    <property type="term" value="F:electron transfer activity"/>
    <property type="evidence" value="ECO:0007669"/>
    <property type="project" value="TreeGrafter"/>
</dbReference>
<evidence type="ECO:0000256" key="7">
    <source>
        <dbReference type="ARBA" id="ARBA00022630"/>
    </source>
</evidence>
<dbReference type="InterPro" id="IPR015939">
    <property type="entry name" value="Fum_Rdtase/Succ_DH_flav-like_C"/>
</dbReference>
<dbReference type="PANTHER" id="PTHR11632:SF53">
    <property type="entry name" value="SUCCINATE DEHYDROGENASE FLAVOPROTEIN SUBUNIT"/>
    <property type="match status" value="1"/>
</dbReference>
<dbReference type="GO" id="GO:0050660">
    <property type="term" value="F:flavin adenine dinucleotide binding"/>
    <property type="evidence" value="ECO:0007669"/>
    <property type="project" value="TreeGrafter"/>
</dbReference>
<dbReference type="Pfam" id="PF02910">
    <property type="entry name" value="Succ_DH_flav_C"/>
    <property type="match status" value="1"/>
</dbReference>
<dbReference type="PANTHER" id="PTHR11632">
    <property type="entry name" value="SUCCINATE DEHYDROGENASE 2 FLAVOPROTEIN SUBUNIT"/>
    <property type="match status" value="1"/>
</dbReference>
<comment type="subcellular location">
    <subcellularLocation>
        <location evidence="2">Cell membrane</location>
        <topology evidence="2">Peripheral membrane protein</topology>
        <orientation evidence="2">Cytoplasmic side</orientation>
    </subcellularLocation>
</comment>
<evidence type="ECO:0000256" key="4">
    <source>
        <dbReference type="ARBA" id="ARBA00012792"/>
    </source>
</evidence>
<evidence type="ECO:0000259" key="16">
    <source>
        <dbReference type="Pfam" id="PF02910"/>
    </source>
</evidence>
<dbReference type="RefSeq" id="WP_260439500.1">
    <property type="nucleotide sequence ID" value="NZ_VFPM01000001.1"/>
</dbReference>
<dbReference type="AlphaFoldDB" id="A0A543I061"/>
<dbReference type="FunFam" id="3.50.50.60:FF:000009">
    <property type="entry name" value="Succinate dehydrogenase flavoprotein subunit"/>
    <property type="match status" value="1"/>
</dbReference>
<dbReference type="InterPro" id="IPR037099">
    <property type="entry name" value="Fum_R/Succ_DH_flav-like_C_sf"/>
</dbReference>
<dbReference type="InterPro" id="IPR027477">
    <property type="entry name" value="Succ_DH/fumarate_Rdtase_cat_sf"/>
</dbReference>
<dbReference type="SUPFAM" id="SSF56425">
    <property type="entry name" value="Succinate dehydrogenase/fumarate reductase flavoprotein, catalytic domain"/>
    <property type="match status" value="1"/>
</dbReference>
<evidence type="ECO:0000256" key="3">
    <source>
        <dbReference type="ARBA" id="ARBA00008040"/>
    </source>
</evidence>
<evidence type="ECO:0000256" key="6">
    <source>
        <dbReference type="ARBA" id="ARBA00022475"/>
    </source>
</evidence>
<keyword evidence="18" id="KW-1185">Reference proteome</keyword>
<feature type="domain" description="FAD-dependent oxidoreductase 2 FAD-binding" evidence="15">
    <location>
        <begin position="75"/>
        <end position="485"/>
    </location>
</feature>
<dbReference type="InterPro" id="IPR011280">
    <property type="entry name" value="Succ_DH/Fum_Rdt_flav_su"/>
</dbReference>
<dbReference type="FunFam" id="1.20.58.100:FF:000003">
    <property type="entry name" value="Succinate dehydrogenase flavoprotein subunit"/>
    <property type="match status" value="1"/>
</dbReference>
<evidence type="ECO:0000313" key="17">
    <source>
        <dbReference type="EMBL" id="TQM63976.1"/>
    </source>
</evidence>
<dbReference type="SUPFAM" id="SSF51905">
    <property type="entry name" value="FAD/NAD(P)-binding domain"/>
    <property type="match status" value="1"/>
</dbReference>
<proteinExistence type="inferred from homology"/>
<sequence length="681" mass="75213">MTDLHSDTIAPEAPEAPATDSPEAPAPDTLVHGLYREGEPIVDTKAPRGPIAERWNTRKFEAALVNPANRRKLTVIIVGTGLAGGAAAATLGEAGYNVKSFCYQDSPRRAHSIAAQGGINAAKNYKEDGDSTFRLFYDTVKGGDYRSRESNVYRLAEVSANIIDQCVAQGVPFAREYGGLLDNRSFGGVQVSRTFYARGQTGQQLLIGAYQALERQVAAGTVEMFARHEMLEVVIVDGKARGIIARDLVTGEIETHLADAVVLASGGYGNVFFLSTNAMGSNVTATWRAHRKGAHFANPCYTQIHPTCIPVAGEHQSKLTLMSESLRNDGRIWVPKNAADCEKDPRQIPEEDRDYYLERIYPSFGNLVPRDIASRQAKNVCDEGRGVGPKVGDFRRGVYLDFTDALKRMSAEAVAEKYGNLLDMYQRITGENPYEVPMRIYPAVHYTMGGLWVDYDLQSTIPGLFVTGEANFSDHGANRLGASALMQGLADGYFVLPNTIRDYLAKGPFPKLEESHEAVVEARASVDARVQKLLSINGDRSVDSFHKELGNIMWEYCGMERSEEGLLKAIDLIRGLRDEFWRNVKVLGAADTLNQSLEKAGRVADFLELGELMCIDALHRRESCGGHFRAESQTEDGEALRHDDEYAYVAAWEWGGQDGAPTLHKEDLVYEFVEMKQRSYK</sequence>
<dbReference type="Proteomes" id="UP000316747">
    <property type="component" value="Unassembled WGS sequence"/>
</dbReference>
<dbReference type="EMBL" id="VFPM01000001">
    <property type="protein sequence ID" value="TQM63976.1"/>
    <property type="molecule type" value="Genomic_DNA"/>
</dbReference>
<evidence type="ECO:0000256" key="8">
    <source>
        <dbReference type="ARBA" id="ARBA00022827"/>
    </source>
</evidence>
<dbReference type="NCBIfam" id="TIGR01811">
    <property type="entry name" value="sdhA_Bsu"/>
    <property type="match status" value="1"/>
</dbReference>
<comment type="catalytic activity">
    <reaction evidence="12">
        <text>a quinone + succinate = fumarate + a quinol</text>
        <dbReference type="Rhea" id="RHEA:40523"/>
        <dbReference type="ChEBI" id="CHEBI:24646"/>
        <dbReference type="ChEBI" id="CHEBI:29806"/>
        <dbReference type="ChEBI" id="CHEBI:30031"/>
        <dbReference type="ChEBI" id="CHEBI:132124"/>
        <dbReference type="EC" id="1.3.5.1"/>
    </reaction>
</comment>
<dbReference type="NCBIfam" id="NF005749">
    <property type="entry name" value="PRK07573.1"/>
    <property type="match status" value="1"/>
</dbReference>
<feature type="compositionally biased region" description="Low complexity" evidence="14">
    <location>
        <begin position="7"/>
        <end position="29"/>
    </location>
</feature>
<evidence type="ECO:0000256" key="2">
    <source>
        <dbReference type="ARBA" id="ARBA00004413"/>
    </source>
</evidence>
<evidence type="ECO:0000256" key="5">
    <source>
        <dbReference type="ARBA" id="ARBA00022448"/>
    </source>
</evidence>
<organism evidence="17 18">
    <name type="scientific">Humibacillus xanthopallidus</name>
    <dbReference type="NCBI Taxonomy" id="412689"/>
    <lineage>
        <taxon>Bacteria</taxon>
        <taxon>Bacillati</taxon>
        <taxon>Actinomycetota</taxon>
        <taxon>Actinomycetes</taxon>
        <taxon>Micrococcales</taxon>
        <taxon>Intrasporangiaceae</taxon>
        <taxon>Humibacillus</taxon>
    </lineage>
</organism>
<dbReference type="GO" id="GO:0008177">
    <property type="term" value="F:succinate dehydrogenase (quinone) activity"/>
    <property type="evidence" value="ECO:0007669"/>
    <property type="project" value="UniProtKB-EC"/>
</dbReference>
<keyword evidence="9" id="KW-0249">Electron transport</keyword>
<dbReference type="InterPro" id="IPR003953">
    <property type="entry name" value="FAD-dep_OxRdtase_2_FAD-bd"/>
</dbReference>
<dbReference type="EC" id="1.3.5.1" evidence="4"/>
<evidence type="ECO:0000259" key="15">
    <source>
        <dbReference type="Pfam" id="PF00890"/>
    </source>
</evidence>
<dbReference type="SUPFAM" id="SSF46977">
    <property type="entry name" value="Succinate dehydrogenase/fumarate reductase flavoprotein C-terminal domain"/>
    <property type="match status" value="1"/>
</dbReference>
<dbReference type="Gene3D" id="3.50.50.60">
    <property type="entry name" value="FAD/NAD(P)-binding domain"/>
    <property type="match status" value="1"/>
</dbReference>
<accession>A0A543I061</accession>
<dbReference type="FunFam" id="3.90.700.10:FF:000006">
    <property type="entry name" value="Succinate dehydrogenase flavoprotein subunit"/>
    <property type="match status" value="1"/>
</dbReference>
<dbReference type="GO" id="GO:0005886">
    <property type="term" value="C:plasma membrane"/>
    <property type="evidence" value="ECO:0007669"/>
    <property type="project" value="UniProtKB-SubCell"/>
</dbReference>
<reference evidence="17 18" key="1">
    <citation type="submission" date="2019-06" db="EMBL/GenBank/DDBJ databases">
        <title>Genome sequencing of plant associated microbes to promote plant fitness in Sorghum bicolor and Oryza sativa.</title>
        <authorList>
            <person name="Coleman-Derr D."/>
        </authorList>
    </citation>
    <scope>NUCLEOTIDE SEQUENCE [LARGE SCALE GENOMIC DNA]</scope>
    <source>
        <strain evidence="17 18">KV-663</strain>
    </source>
</reference>
<comment type="caution">
    <text evidence="17">The sequence shown here is derived from an EMBL/GenBank/DDBJ whole genome shotgun (WGS) entry which is preliminary data.</text>
</comment>
<evidence type="ECO:0000256" key="9">
    <source>
        <dbReference type="ARBA" id="ARBA00022982"/>
    </source>
</evidence>
<evidence type="ECO:0000256" key="13">
    <source>
        <dbReference type="PIRSR" id="PIRSR630664-50"/>
    </source>
</evidence>
<keyword evidence="7" id="KW-0285">Flavoprotein</keyword>
<evidence type="ECO:0000256" key="1">
    <source>
        <dbReference type="ARBA" id="ARBA00001974"/>
    </source>
</evidence>
<keyword evidence="8" id="KW-0274">FAD</keyword>
<feature type="domain" description="Fumarate reductase/succinate dehydrogenase flavoprotein-like C-terminal" evidence="16">
    <location>
        <begin position="546"/>
        <end position="680"/>
    </location>
</feature>
<evidence type="ECO:0000256" key="11">
    <source>
        <dbReference type="ARBA" id="ARBA00023136"/>
    </source>
</evidence>
<dbReference type="Gene3D" id="3.90.700.10">
    <property type="entry name" value="Succinate dehydrogenase/fumarate reductase flavoprotein, catalytic domain"/>
    <property type="match status" value="1"/>
</dbReference>
<dbReference type="GO" id="GO:0033765">
    <property type="term" value="F:steroid dehydrogenase activity, acting on the CH-CH group of donors"/>
    <property type="evidence" value="ECO:0007669"/>
    <property type="project" value="UniProtKB-ARBA"/>
</dbReference>
<name>A0A543I061_9MICO</name>
<dbReference type="InterPro" id="IPR036188">
    <property type="entry name" value="FAD/NAD-bd_sf"/>
</dbReference>